<sequence length="153" mass="17240">MQKEVVGRAFRQHEQKHRSRRITDQPWISFTTGEKVIRSSTSQSKNGVLAVLVLLRLSKWATRPSIRLGVLKRLILLESLCTSSMSYISWKLGCDRILRSLCVSISSRALSDKGKCAALPVPIDSVTQMGVTGLQRHLIVPQNLFLLCNDPRR</sequence>
<evidence type="ECO:0000313" key="2">
    <source>
        <dbReference type="EMBL" id="CRZ12560.1"/>
    </source>
</evidence>
<proteinExistence type="predicted"/>
<protein>
    <submittedName>
        <fullName evidence="2">Uncharacterized protein</fullName>
    </submittedName>
</protein>
<dbReference type="AlphaFoldDB" id="A0A0H5RE85"/>
<feature type="region of interest" description="Disordered" evidence="1">
    <location>
        <begin position="1"/>
        <end position="20"/>
    </location>
</feature>
<reference evidence="2" key="1">
    <citation type="submission" date="2015-04" db="EMBL/GenBank/DDBJ databases">
        <title>The genome sequence of the plant pathogenic Rhizarian Plasmodiophora brassicae reveals insights in its biotrophic life cycle and the origin of chitin synthesis.</title>
        <authorList>
            <person name="Schwelm A."/>
            <person name="Fogelqvist J."/>
            <person name="Knaust A."/>
            <person name="Julke S."/>
            <person name="Lilja T."/>
            <person name="Dhandapani V."/>
            <person name="Bonilla-Rosso G."/>
            <person name="Karlsson M."/>
            <person name="Shevchenko A."/>
            <person name="Choi S.R."/>
            <person name="Kim H.G."/>
            <person name="Park J.Y."/>
            <person name="Lim Y.P."/>
            <person name="Ludwig-Muller J."/>
            <person name="Dixelius C."/>
        </authorList>
    </citation>
    <scope>NUCLEOTIDE SEQUENCE</scope>
    <source>
        <tissue evidence="2">Potato root galls</tissue>
    </source>
</reference>
<dbReference type="EMBL" id="HACM01012118">
    <property type="protein sequence ID" value="CRZ12560.1"/>
    <property type="molecule type" value="Transcribed_RNA"/>
</dbReference>
<organism evidence="2">
    <name type="scientific">Spongospora subterranea</name>
    <dbReference type="NCBI Taxonomy" id="70186"/>
    <lineage>
        <taxon>Eukaryota</taxon>
        <taxon>Sar</taxon>
        <taxon>Rhizaria</taxon>
        <taxon>Endomyxa</taxon>
        <taxon>Phytomyxea</taxon>
        <taxon>Plasmodiophorida</taxon>
        <taxon>Plasmodiophoridae</taxon>
        <taxon>Spongospora</taxon>
    </lineage>
</organism>
<evidence type="ECO:0000256" key="1">
    <source>
        <dbReference type="SAM" id="MobiDB-lite"/>
    </source>
</evidence>
<accession>A0A0H5RE85</accession>
<name>A0A0H5RE85_9EUKA</name>